<protein>
    <submittedName>
        <fullName evidence="3">5659_t:CDS:1</fullName>
    </submittedName>
</protein>
<dbReference type="Proteomes" id="UP000789342">
    <property type="component" value="Unassembled WGS sequence"/>
</dbReference>
<name>A0A9N9BS88_9GLOM</name>
<keyword evidence="2" id="KW-1133">Transmembrane helix</keyword>
<evidence type="ECO:0000256" key="1">
    <source>
        <dbReference type="SAM" id="MobiDB-lite"/>
    </source>
</evidence>
<keyword evidence="4" id="KW-1185">Reference proteome</keyword>
<feature type="compositionally biased region" description="Polar residues" evidence="1">
    <location>
        <begin position="1"/>
        <end position="10"/>
    </location>
</feature>
<evidence type="ECO:0000256" key="2">
    <source>
        <dbReference type="SAM" id="Phobius"/>
    </source>
</evidence>
<dbReference type="OrthoDB" id="2449757at2759"/>
<keyword evidence="2" id="KW-0812">Transmembrane</keyword>
<keyword evidence="2" id="KW-0472">Membrane</keyword>
<comment type="caution">
    <text evidence="3">The sequence shown here is derived from an EMBL/GenBank/DDBJ whole genome shotgun (WGS) entry which is preliminary data.</text>
</comment>
<gene>
    <name evidence="3" type="ORF">AMORRO_LOCUS6710</name>
</gene>
<feature type="transmembrane region" description="Helical" evidence="2">
    <location>
        <begin position="60"/>
        <end position="83"/>
    </location>
</feature>
<feature type="region of interest" description="Disordered" evidence="1">
    <location>
        <begin position="1"/>
        <end position="29"/>
    </location>
</feature>
<proteinExistence type="predicted"/>
<feature type="transmembrane region" description="Helical" evidence="2">
    <location>
        <begin position="218"/>
        <end position="243"/>
    </location>
</feature>
<reference evidence="3" key="1">
    <citation type="submission" date="2021-06" db="EMBL/GenBank/DDBJ databases">
        <authorList>
            <person name="Kallberg Y."/>
            <person name="Tangrot J."/>
            <person name="Rosling A."/>
        </authorList>
    </citation>
    <scope>NUCLEOTIDE SEQUENCE</scope>
    <source>
        <strain evidence="3">CL551</strain>
    </source>
</reference>
<organism evidence="3 4">
    <name type="scientific">Acaulospora morrowiae</name>
    <dbReference type="NCBI Taxonomy" id="94023"/>
    <lineage>
        <taxon>Eukaryota</taxon>
        <taxon>Fungi</taxon>
        <taxon>Fungi incertae sedis</taxon>
        <taxon>Mucoromycota</taxon>
        <taxon>Glomeromycotina</taxon>
        <taxon>Glomeromycetes</taxon>
        <taxon>Diversisporales</taxon>
        <taxon>Acaulosporaceae</taxon>
        <taxon>Acaulospora</taxon>
    </lineage>
</organism>
<feature type="compositionally biased region" description="Basic and acidic residues" evidence="1">
    <location>
        <begin position="12"/>
        <end position="22"/>
    </location>
</feature>
<sequence length="335" mass="38890">MSETENSNIPKVTEEIETKENGNSKAPVETGDRQILKETFYFVELRKKFRKWEMLQSLSYMNLIITTIVCLASLVVGIFLYISSKNSEKSSARNILSACFSGAVSTFSLTGSLIALKSLTFKSKLDTINKLYAEEYELKITRNKDNWTQNLKAGQLSKLNSQEKEIYARLELYFMAKLVKHMRRMLIFRFMWAIIFSMILTALAALSIYTLLTDNNEYIFRIIDEFLIVVSSVFLVIILYIFFLTKIIIPRMVQELDDSQQFQDKIKILDLFRSKKSKTFYILSFLFGIQILIISYFLGMILLRRFEIRRTKLTVSEMDSIIELLYVSGVSKGDS</sequence>
<dbReference type="EMBL" id="CAJVPV010004602">
    <property type="protein sequence ID" value="CAG8576381.1"/>
    <property type="molecule type" value="Genomic_DNA"/>
</dbReference>
<evidence type="ECO:0000313" key="3">
    <source>
        <dbReference type="EMBL" id="CAG8576381.1"/>
    </source>
</evidence>
<feature type="transmembrane region" description="Helical" evidence="2">
    <location>
        <begin position="95"/>
        <end position="116"/>
    </location>
</feature>
<evidence type="ECO:0000313" key="4">
    <source>
        <dbReference type="Proteomes" id="UP000789342"/>
    </source>
</evidence>
<dbReference type="AlphaFoldDB" id="A0A9N9BS88"/>
<feature type="transmembrane region" description="Helical" evidence="2">
    <location>
        <begin position="280"/>
        <end position="303"/>
    </location>
</feature>
<feature type="transmembrane region" description="Helical" evidence="2">
    <location>
        <begin position="190"/>
        <end position="212"/>
    </location>
</feature>
<accession>A0A9N9BS88</accession>